<gene>
    <name evidence="14" type="ORF">IDH44_03395</name>
</gene>
<keyword evidence="6" id="KW-0050">Antiport</keyword>
<evidence type="ECO:0000256" key="7">
    <source>
        <dbReference type="ARBA" id="ARBA00022475"/>
    </source>
</evidence>
<dbReference type="GO" id="GO:0015297">
    <property type="term" value="F:antiporter activity"/>
    <property type="evidence" value="ECO:0007669"/>
    <property type="project" value="UniProtKB-KW"/>
</dbReference>
<evidence type="ECO:0000256" key="13">
    <source>
        <dbReference type="SAM" id="Phobius"/>
    </source>
</evidence>
<keyword evidence="11 13" id="KW-0472">Membrane</keyword>
<comment type="caution">
    <text evidence="14">The sequence shown here is derived from an EMBL/GenBank/DDBJ whole genome shotgun (WGS) entry which is preliminary data.</text>
</comment>
<dbReference type="AlphaFoldDB" id="A0A927BQ58"/>
<evidence type="ECO:0000256" key="11">
    <source>
        <dbReference type="ARBA" id="ARBA00023136"/>
    </source>
</evidence>
<dbReference type="EMBL" id="JACXIZ010000009">
    <property type="protein sequence ID" value="MBD2844222.1"/>
    <property type="molecule type" value="Genomic_DNA"/>
</dbReference>
<keyword evidence="5" id="KW-0813">Transport</keyword>
<feature type="transmembrane region" description="Helical" evidence="13">
    <location>
        <begin position="31"/>
        <end position="55"/>
    </location>
</feature>
<evidence type="ECO:0000256" key="4">
    <source>
        <dbReference type="ARBA" id="ARBA00020268"/>
    </source>
</evidence>
<evidence type="ECO:0000313" key="14">
    <source>
        <dbReference type="EMBL" id="MBD2844222.1"/>
    </source>
</evidence>
<evidence type="ECO:0000256" key="1">
    <source>
        <dbReference type="ARBA" id="ARBA00003408"/>
    </source>
</evidence>
<feature type="transmembrane region" description="Helical" evidence="13">
    <location>
        <begin position="414"/>
        <end position="439"/>
    </location>
</feature>
<dbReference type="GO" id="GO:0042910">
    <property type="term" value="F:xenobiotic transmembrane transporter activity"/>
    <property type="evidence" value="ECO:0007669"/>
    <property type="project" value="InterPro"/>
</dbReference>
<evidence type="ECO:0000256" key="5">
    <source>
        <dbReference type="ARBA" id="ARBA00022448"/>
    </source>
</evidence>
<evidence type="ECO:0000256" key="3">
    <source>
        <dbReference type="ARBA" id="ARBA00010199"/>
    </source>
</evidence>
<keyword evidence="15" id="KW-1185">Reference proteome</keyword>
<feature type="transmembrane region" description="Helical" evidence="13">
    <location>
        <begin position="367"/>
        <end position="393"/>
    </location>
</feature>
<feature type="transmembrane region" description="Helical" evidence="13">
    <location>
        <begin position="278"/>
        <end position="300"/>
    </location>
</feature>
<organism evidence="14 15">
    <name type="scientific">Paenibacillus sabuli</name>
    <dbReference type="NCBI Taxonomy" id="2772509"/>
    <lineage>
        <taxon>Bacteria</taxon>
        <taxon>Bacillati</taxon>
        <taxon>Bacillota</taxon>
        <taxon>Bacilli</taxon>
        <taxon>Bacillales</taxon>
        <taxon>Paenibacillaceae</taxon>
        <taxon>Paenibacillus</taxon>
    </lineage>
</organism>
<feature type="transmembrane region" description="Helical" evidence="13">
    <location>
        <begin position="149"/>
        <end position="169"/>
    </location>
</feature>
<feature type="transmembrane region" description="Helical" evidence="13">
    <location>
        <begin position="75"/>
        <end position="95"/>
    </location>
</feature>
<feature type="transmembrane region" description="Helical" evidence="13">
    <location>
        <begin position="181"/>
        <end position="204"/>
    </location>
</feature>
<evidence type="ECO:0000256" key="6">
    <source>
        <dbReference type="ARBA" id="ARBA00022449"/>
    </source>
</evidence>
<feature type="transmembrane region" description="Helical" evidence="13">
    <location>
        <begin position="210"/>
        <end position="231"/>
    </location>
</feature>
<dbReference type="RefSeq" id="WP_190914711.1">
    <property type="nucleotide sequence ID" value="NZ_JACXIZ010000009.1"/>
</dbReference>
<dbReference type="GO" id="GO:0005886">
    <property type="term" value="C:plasma membrane"/>
    <property type="evidence" value="ECO:0007669"/>
    <property type="project" value="UniProtKB-SubCell"/>
</dbReference>
<feature type="transmembrane region" description="Helical" evidence="13">
    <location>
        <begin position="306"/>
        <end position="323"/>
    </location>
</feature>
<dbReference type="InterPro" id="IPR050222">
    <property type="entry name" value="MATE_MdtK"/>
</dbReference>
<sequence length="465" mass="50054">MRILGRLGLSARTHLLLEKHLTGETMDYRRIMALFFPVLIDQTFIVGLNLLNTAMISSSGVDAISAVSMVDTLNILFIQIFIAMATGGTVVVAQYKGSGNPSMVSTAAAGTIAAVSLLSLAIGLFVALLHGPLLGLLFGSATPEVLGSASTYLIGSGLSYMGLGIVQAVNAAMRGVGRTRVSMALSLIMNGLYVLLNLLLVIGLDMGVPGMTIAVNVARYAAAICALVVVLRMDTELRLRLRELVRVPWSMFKKMMAVGIPFAAEQVFFNGGKMMTQVFIVGMGTYAIAANAISGSLAMLYQVPSMALSLTLVTVVGQCVGARHFDDARKFIRGFLWLSALFFTVMALVLLPLFYPMVRLFNPPDAIIGDVFWIVLINALAQIPLWGISFVLPAGLRAAGDARYTSVIAMLSMWLFRIGLGYVLGVVLGIGIIGVWIAMNGEWGVRGLLFWRRYRSGKWQARSLV</sequence>
<feature type="transmembrane region" description="Helical" evidence="13">
    <location>
        <begin position="107"/>
        <end position="129"/>
    </location>
</feature>
<protein>
    <recommendedName>
        <fullName evidence="4">Probable multidrug resistance protein NorM</fullName>
    </recommendedName>
    <alternativeName>
        <fullName evidence="12">Multidrug-efflux transporter</fullName>
    </alternativeName>
</protein>
<dbReference type="Pfam" id="PF01554">
    <property type="entry name" value="MatE"/>
    <property type="match status" value="2"/>
</dbReference>
<comment type="function">
    <text evidence="1">Multidrug efflux pump.</text>
</comment>
<proteinExistence type="inferred from homology"/>
<evidence type="ECO:0000256" key="2">
    <source>
        <dbReference type="ARBA" id="ARBA00004651"/>
    </source>
</evidence>
<dbReference type="PIRSF" id="PIRSF006603">
    <property type="entry name" value="DinF"/>
    <property type="match status" value="1"/>
</dbReference>
<dbReference type="InterPro" id="IPR002528">
    <property type="entry name" value="MATE_fam"/>
</dbReference>
<feature type="transmembrane region" description="Helical" evidence="13">
    <location>
        <begin position="335"/>
        <end position="355"/>
    </location>
</feature>
<dbReference type="PANTHER" id="PTHR43298">
    <property type="entry name" value="MULTIDRUG RESISTANCE PROTEIN NORM-RELATED"/>
    <property type="match status" value="1"/>
</dbReference>
<dbReference type="InterPro" id="IPR048279">
    <property type="entry name" value="MdtK-like"/>
</dbReference>
<dbReference type="NCBIfam" id="TIGR00797">
    <property type="entry name" value="matE"/>
    <property type="match status" value="1"/>
</dbReference>
<evidence type="ECO:0000256" key="8">
    <source>
        <dbReference type="ARBA" id="ARBA00022692"/>
    </source>
</evidence>
<keyword evidence="8 13" id="KW-0812">Transmembrane</keyword>
<evidence type="ECO:0000256" key="10">
    <source>
        <dbReference type="ARBA" id="ARBA00023065"/>
    </source>
</evidence>
<keyword evidence="9 13" id="KW-1133">Transmembrane helix</keyword>
<keyword evidence="7" id="KW-1003">Cell membrane</keyword>
<dbReference type="PANTHER" id="PTHR43298:SF2">
    <property type="entry name" value="FMN_FAD EXPORTER YEEO-RELATED"/>
    <property type="match status" value="1"/>
</dbReference>
<reference evidence="14" key="1">
    <citation type="submission" date="2020-09" db="EMBL/GenBank/DDBJ databases">
        <title>A novel bacterium of genus Paenibacillus, isolated from South China Sea.</title>
        <authorList>
            <person name="Huang H."/>
            <person name="Mo K."/>
            <person name="Hu Y."/>
        </authorList>
    </citation>
    <scope>NUCLEOTIDE SEQUENCE</scope>
    <source>
        <strain evidence="14">IB182496</strain>
    </source>
</reference>
<dbReference type="GO" id="GO:0006811">
    <property type="term" value="P:monoatomic ion transport"/>
    <property type="evidence" value="ECO:0007669"/>
    <property type="project" value="UniProtKB-KW"/>
</dbReference>
<evidence type="ECO:0000256" key="12">
    <source>
        <dbReference type="ARBA" id="ARBA00031636"/>
    </source>
</evidence>
<evidence type="ECO:0000256" key="9">
    <source>
        <dbReference type="ARBA" id="ARBA00022989"/>
    </source>
</evidence>
<comment type="subcellular location">
    <subcellularLocation>
        <location evidence="2">Cell membrane</location>
        <topology evidence="2">Multi-pass membrane protein</topology>
    </subcellularLocation>
</comment>
<comment type="similarity">
    <text evidence="3">Belongs to the multi antimicrobial extrusion (MATE) (TC 2.A.66.1) family.</text>
</comment>
<name>A0A927BQ58_9BACL</name>
<dbReference type="Proteomes" id="UP000621560">
    <property type="component" value="Unassembled WGS sequence"/>
</dbReference>
<accession>A0A927BQ58</accession>
<keyword evidence="10" id="KW-0406">Ion transport</keyword>
<evidence type="ECO:0000313" key="15">
    <source>
        <dbReference type="Proteomes" id="UP000621560"/>
    </source>
</evidence>